<reference evidence="1 2" key="1">
    <citation type="submission" date="2013-08" db="EMBL/GenBank/DDBJ databases">
        <authorList>
            <person name="Weinstock G."/>
            <person name="Sodergren E."/>
            <person name="Wylie T."/>
            <person name="Fulton L."/>
            <person name="Fulton R."/>
            <person name="Fronick C."/>
            <person name="O'Laughlin M."/>
            <person name="Godfrey J."/>
            <person name="Miner T."/>
            <person name="Herter B."/>
            <person name="Appelbaum E."/>
            <person name="Cordes M."/>
            <person name="Lek S."/>
            <person name="Wollam A."/>
            <person name="Pepin K.H."/>
            <person name="Palsikar V.B."/>
            <person name="Mitreva M."/>
            <person name="Wilson R.K."/>
        </authorList>
    </citation>
    <scope>NUCLEOTIDE SEQUENCE [LARGE SCALE GENOMIC DNA]</scope>
    <source>
        <strain evidence="1 2">F0041</strain>
    </source>
</reference>
<dbReference type="AlphaFoldDB" id="U2DTZ5"/>
<comment type="caution">
    <text evidence="1">The sequence shown here is derived from an EMBL/GenBank/DDBJ whole genome shotgun (WGS) entry which is preliminary data.</text>
</comment>
<name>U2DTZ5_9BACE</name>
<accession>U2DTZ5</accession>
<protein>
    <submittedName>
        <fullName evidence="1">Uncharacterized protein</fullName>
    </submittedName>
</protein>
<gene>
    <name evidence="1" type="ORF">HMPREF1981_01994</name>
</gene>
<dbReference type="RefSeq" id="WP_021645492.1">
    <property type="nucleotide sequence ID" value="NZ_KE993110.1"/>
</dbReference>
<evidence type="ECO:0000313" key="1">
    <source>
        <dbReference type="EMBL" id="ERI85107.1"/>
    </source>
</evidence>
<dbReference type="PATRIC" id="fig|1321819.3.peg.1839"/>
<sequence length="91" mass="9805">MSVTRSGEQVSSQIGKMGAITGLQDSTFCLPDGQCFNLKNDGTNAVELSVQLAGMQDGDFVTTKFDVGWNPEIIKAVKQTSLSSINLKWGY</sequence>
<dbReference type="Proteomes" id="UP000016496">
    <property type="component" value="Unassembled WGS sequence"/>
</dbReference>
<dbReference type="HOGENOM" id="CLU_2434698_0_0_10"/>
<organism evidence="1 2">
    <name type="scientific">Bacteroides pyogenes F0041</name>
    <dbReference type="NCBI Taxonomy" id="1321819"/>
    <lineage>
        <taxon>Bacteria</taxon>
        <taxon>Pseudomonadati</taxon>
        <taxon>Bacteroidota</taxon>
        <taxon>Bacteroidia</taxon>
        <taxon>Bacteroidales</taxon>
        <taxon>Bacteroidaceae</taxon>
        <taxon>Bacteroides</taxon>
    </lineage>
</organism>
<dbReference type="OrthoDB" id="1031309at2"/>
<dbReference type="EMBL" id="AWSV01000108">
    <property type="protein sequence ID" value="ERI85107.1"/>
    <property type="molecule type" value="Genomic_DNA"/>
</dbReference>
<evidence type="ECO:0000313" key="2">
    <source>
        <dbReference type="Proteomes" id="UP000016496"/>
    </source>
</evidence>
<proteinExistence type="predicted"/>